<dbReference type="Proteomes" id="UP000789759">
    <property type="component" value="Unassembled WGS sequence"/>
</dbReference>
<dbReference type="InterPro" id="IPR055433">
    <property type="entry name" value="HAT_Syf1-like_N"/>
</dbReference>
<feature type="domain" description="Pre-mRNA-splicing factor Syf1-like N-terminal HAT-repeats" evidence="1">
    <location>
        <begin position="15"/>
        <end position="59"/>
    </location>
</feature>
<proteinExistence type="predicted"/>
<accession>A0A9N8ZU94</accession>
<sequence>MTVKICFFDVQEEIDIPFEEEILRNPYTLKSWFRYIEHKAGQPIQQRIFVHEQQVQDLNPARYEKGHLKVNNCFERALVLLHKL</sequence>
<reference evidence="2" key="1">
    <citation type="submission" date="2021-06" db="EMBL/GenBank/DDBJ databases">
        <authorList>
            <person name="Kallberg Y."/>
            <person name="Tangrot J."/>
            <person name="Rosling A."/>
        </authorList>
    </citation>
    <scope>NUCLEOTIDE SEQUENCE</scope>
    <source>
        <strain evidence="2">FL966</strain>
    </source>
</reference>
<keyword evidence="3" id="KW-1185">Reference proteome</keyword>
<dbReference type="Pfam" id="PF23233">
    <property type="entry name" value="HAT_Syf1_CNRKL1_N"/>
    <property type="match status" value="1"/>
</dbReference>
<protein>
    <submittedName>
        <fullName evidence="2">13141_t:CDS:1</fullName>
    </submittedName>
</protein>
<evidence type="ECO:0000259" key="1">
    <source>
        <dbReference type="Pfam" id="PF23233"/>
    </source>
</evidence>
<dbReference type="AlphaFoldDB" id="A0A9N8ZU94"/>
<name>A0A9N8ZU94_9GLOM</name>
<gene>
    <name evidence="2" type="ORF">CPELLU_LOCUS2744</name>
</gene>
<dbReference type="EMBL" id="CAJVQA010001235">
    <property type="protein sequence ID" value="CAG8507345.1"/>
    <property type="molecule type" value="Genomic_DNA"/>
</dbReference>
<evidence type="ECO:0000313" key="3">
    <source>
        <dbReference type="Proteomes" id="UP000789759"/>
    </source>
</evidence>
<comment type="caution">
    <text evidence="2">The sequence shown here is derived from an EMBL/GenBank/DDBJ whole genome shotgun (WGS) entry which is preliminary data.</text>
</comment>
<evidence type="ECO:0000313" key="2">
    <source>
        <dbReference type="EMBL" id="CAG8507345.1"/>
    </source>
</evidence>
<organism evidence="2 3">
    <name type="scientific">Cetraspora pellucida</name>
    <dbReference type="NCBI Taxonomy" id="1433469"/>
    <lineage>
        <taxon>Eukaryota</taxon>
        <taxon>Fungi</taxon>
        <taxon>Fungi incertae sedis</taxon>
        <taxon>Mucoromycota</taxon>
        <taxon>Glomeromycotina</taxon>
        <taxon>Glomeromycetes</taxon>
        <taxon>Diversisporales</taxon>
        <taxon>Gigasporaceae</taxon>
        <taxon>Cetraspora</taxon>
    </lineage>
</organism>
<dbReference type="OrthoDB" id="10067343at2759"/>